<dbReference type="Proteomes" id="UP001328107">
    <property type="component" value="Unassembled WGS sequence"/>
</dbReference>
<evidence type="ECO:0000256" key="4">
    <source>
        <dbReference type="ARBA" id="ARBA00023136"/>
    </source>
</evidence>
<evidence type="ECO:0000313" key="6">
    <source>
        <dbReference type="EMBL" id="GMR40079.1"/>
    </source>
</evidence>
<dbReference type="GO" id="GO:0016020">
    <property type="term" value="C:membrane"/>
    <property type="evidence" value="ECO:0007669"/>
    <property type="project" value="UniProtKB-SubCell"/>
</dbReference>
<feature type="transmembrane region" description="Helical" evidence="5">
    <location>
        <begin position="385"/>
        <end position="407"/>
    </location>
</feature>
<feature type="transmembrane region" description="Helical" evidence="5">
    <location>
        <begin position="63"/>
        <end position="85"/>
    </location>
</feature>
<evidence type="ECO:0000256" key="1">
    <source>
        <dbReference type="ARBA" id="ARBA00004141"/>
    </source>
</evidence>
<dbReference type="AlphaFoldDB" id="A0AAN4ZIL9"/>
<dbReference type="InterPro" id="IPR049680">
    <property type="entry name" value="FLVCR1-2_SLC49-like"/>
</dbReference>
<dbReference type="InterPro" id="IPR011701">
    <property type="entry name" value="MFS"/>
</dbReference>
<dbReference type="InterPro" id="IPR036259">
    <property type="entry name" value="MFS_trans_sf"/>
</dbReference>
<feature type="transmembrane region" description="Helical" evidence="5">
    <location>
        <begin position="249"/>
        <end position="267"/>
    </location>
</feature>
<keyword evidence="2 5" id="KW-0812">Transmembrane</keyword>
<dbReference type="SUPFAM" id="SSF103473">
    <property type="entry name" value="MFS general substrate transporter"/>
    <property type="match status" value="1"/>
</dbReference>
<dbReference type="EMBL" id="BTRK01000003">
    <property type="protein sequence ID" value="GMR40079.1"/>
    <property type="molecule type" value="Genomic_DNA"/>
</dbReference>
<dbReference type="PANTHER" id="PTHR10924:SF8">
    <property type="entry name" value="MFS DOMAIN-CONTAINING PROTEIN-RELATED"/>
    <property type="match status" value="1"/>
</dbReference>
<protein>
    <recommendedName>
        <fullName evidence="8">Membrane transporter</fullName>
    </recommendedName>
</protein>
<keyword evidence="4 5" id="KW-0472">Membrane</keyword>
<dbReference type="Pfam" id="PF07690">
    <property type="entry name" value="MFS_1"/>
    <property type="match status" value="1"/>
</dbReference>
<dbReference type="Gene3D" id="1.20.1250.20">
    <property type="entry name" value="MFS general substrate transporter like domains"/>
    <property type="match status" value="2"/>
</dbReference>
<evidence type="ECO:0008006" key="8">
    <source>
        <dbReference type="Google" id="ProtNLM"/>
    </source>
</evidence>
<dbReference type="PANTHER" id="PTHR10924">
    <property type="entry name" value="MAJOR FACILITATOR SUPERFAMILY PROTEIN-RELATED"/>
    <property type="match status" value="1"/>
</dbReference>
<name>A0AAN4ZIL9_9BILA</name>
<feature type="non-terminal residue" evidence="6">
    <location>
        <position position="1"/>
    </location>
</feature>
<evidence type="ECO:0000256" key="2">
    <source>
        <dbReference type="ARBA" id="ARBA00022692"/>
    </source>
</evidence>
<keyword evidence="3 5" id="KW-1133">Transmembrane helix</keyword>
<reference evidence="7" key="1">
    <citation type="submission" date="2022-10" db="EMBL/GenBank/DDBJ databases">
        <title>Genome assembly of Pristionchus species.</title>
        <authorList>
            <person name="Yoshida K."/>
            <person name="Sommer R.J."/>
        </authorList>
    </citation>
    <scope>NUCLEOTIDE SEQUENCE [LARGE SCALE GENOMIC DNA]</scope>
    <source>
        <strain evidence="7">RS5460</strain>
    </source>
</reference>
<sequence length="464" mass="50842">KDSEDADAQSTPYKVYPMRWFILITVTLLTLSNCTMWMTYTSSTEATARFYCNRSREEDGCQISLWTNQIFQVMGSTLGIMGMYVTDKYGIKVSARAGCLVNMVGALIRIVSSLPMIGLEYRAGILHTGTIIVASAQPFFIVLSPKVAEYWFPEHQRALANVLSFIANPLGVAFGTLVPVLILDKDTVTLESYQFLILNGLLSSAPFIAFVMSMCIKCGTPPTPVSSSSDNHSTPDFCKALGMLFRNGHFYVILIVFGCSFGQLWSLYAASDALLNQLGYSPSVTGYTVVVACACGVGASLLFGAYVDKTKKFKEVIRLCMVGFFITSVGFNVLTRFINDGSWFFLPLIFSLNALLGIFSIPVFPIGIEQGIEATYPVQEATSSGLLVIVGQLSLFLIICAMSAARGSMLFDFPSIDREGVKNEDNYAFANDIWCGIALTSALIALILLNPPYKRLAFESEHKE</sequence>
<feature type="transmembrane region" description="Helical" evidence="5">
    <location>
        <begin position="159"/>
        <end position="183"/>
    </location>
</feature>
<feature type="non-terminal residue" evidence="6">
    <location>
        <position position="464"/>
    </location>
</feature>
<evidence type="ECO:0000256" key="3">
    <source>
        <dbReference type="ARBA" id="ARBA00022989"/>
    </source>
</evidence>
<feature type="transmembrane region" description="Helical" evidence="5">
    <location>
        <begin position="344"/>
        <end position="364"/>
    </location>
</feature>
<feature type="transmembrane region" description="Helical" evidence="5">
    <location>
        <begin position="427"/>
        <end position="449"/>
    </location>
</feature>
<feature type="transmembrane region" description="Helical" evidence="5">
    <location>
        <begin position="195"/>
        <end position="216"/>
    </location>
</feature>
<accession>A0AAN4ZIL9</accession>
<keyword evidence="7" id="KW-1185">Reference proteome</keyword>
<comment type="caution">
    <text evidence="6">The sequence shown here is derived from an EMBL/GenBank/DDBJ whole genome shotgun (WGS) entry which is preliminary data.</text>
</comment>
<organism evidence="6 7">
    <name type="scientific">Pristionchus mayeri</name>
    <dbReference type="NCBI Taxonomy" id="1317129"/>
    <lineage>
        <taxon>Eukaryota</taxon>
        <taxon>Metazoa</taxon>
        <taxon>Ecdysozoa</taxon>
        <taxon>Nematoda</taxon>
        <taxon>Chromadorea</taxon>
        <taxon>Rhabditida</taxon>
        <taxon>Rhabditina</taxon>
        <taxon>Diplogasteromorpha</taxon>
        <taxon>Diplogasteroidea</taxon>
        <taxon>Neodiplogasteridae</taxon>
        <taxon>Pristionchus</taxon>
    </lineage>
</organism>
<evidence type="ECO:0000313" key="7">
    <source>
        <dbReference type="Proteomes" id="UP001328107"/>
    </source>
</evidence>
<evidence type="ECO:0000256" key="5">
    <source>
        <dbReference type="SAM" id="Phobius"/>
    </source>
</evidence>
<proteinExistence type="predicted"/>
<feature type="transmembrane region" description="Helical" evidence="5">
    <location>
        <begin position="287"/>
        <end position="307"/>
    </location>
</feature>
<feature type="transmembrane region" description="Helical" evidence="5">
    <location>
        <begin position="20"/>
        <end position="40"/>
    </location>
</feature>
<dbReference type="GO" id="GO:0022857">
    <property type="term" value="F:transmembrane transporter activity"/>
    <property type="evidence" value="ECO:0007669"/>
    <property type="project" value="InterPro"/>
</dbReference>
<gene>
    <name evidence="6" type="ORF">PMAYCL1PPCAC_10274</name>
</gene>
<feature type="transmembrane region" description="Helical" evidence="5">
    <location>
        <begin position="319"/>
        <end position="338"/>
    </location>
</feature>
<comment type="subcellular location">
    <subcellularLocation>
        <location evidence="1">Membrane</location>
        <topology evidence="1">Multi-pass membrane protein</topology>
    </subcellularLocation>
</comment>
<feature type="transmembrane region" description="Helical" evidence="5">
    <location>
        <begin position="125"/>
        <end position="147"/>
    </location>
</feature>